<dbReference type="InterPro" id="IPR002933">
    <property type="entry name" value="Peptidase_M20"/>
</dbReference>
<dbReference type="Gene3D" id="3.40.630.10">
    <property type="entry name" value="Zn peptidases"/>
    <property type="match status" value="1"/>
</dbReference>
<dbReference type="InterPro" id="IPR050072">
    <property type="entry name" value="Peptidase_M20A"/>
</dbReference>
<dbReference type="RefSeq" id="WP_087340192.1">
    <property type="nucleotide sequence ID" value="NZ_CACRUB010000050.1"/>
</dbReference>
<organism evidence="1">
    <name type="scientific">Flavonifractor plautii</name>
    <name type="common">Fusobacterium plautii</name>
    <dbReference type="NCBI Taxonomy" id="292800"/>
    <lineage>
        <taxon>Bacteria</taxon>
        <taxon>Bacillati</taxon>
        <taxon>Bacillota</taxon>
        <taxon>Clostridia</taxon>
        <taxon>Eubacteriales</taxon>
        <taxon>Oscillospiraceae</taxon>
        <taxon>Flavonifractor</taxon>
    </lineage>
</organism>
<dbReference type="PANTHER" id="PTHR43808:SF27">
    <property type="entry name" value="PROTEIN ROCB"/>
    <property type="match status" value="1"/>
</dbReference>
<dbReference type="PIRSF" id="PIRSF010386">
    <property type="entry name" value="RocB"/>
    <property type="match status" value="1"/>
</dbReference>
<name>A0A6N3GPS7_FLAPL</name>
<dbReference type="Pfam" id="PF01546">
    <property type="entry name" value="Peptidase_M20"/>
    <property type="match status" value="1"/>
</dbReference>
<keyword evidence="1" id="KW-0378">Hydrolase</keyword>
<gene>
    <name evidence="1" type="primary">dapE_2</name>
    <name evidence="1" type="ORF">FPLFYP42_03287</name>
</gene>
<sequence length="552" mass="63493">MYLDCYEEVRRLTKELVSIPSIVREPQGETNCARYIYEYYMGLDYFQRHPEQARLIQTENDFVERHSAYAYVKGTKGTSSRTVILIGHIDTVGVDDYGVFRDFAFDPDHLPEKLLELDIGEEVRADIASGEYMFGRGALDMKSGVAGHMYLIKYFSEHPEELDGNLIAYAECDEEDNSHGILTGLKEFKRLKEKEGFDYIACINADYSTGYNLADINRYIYFGSIGKLLPSFYVRGKETHVGQAYGGLDPNLILSELTRLMELNTDLCDEAQGEVTVPPISLKQADFKEGYTVQTALAGYAYYNFFTHSMSPVDVMAVSRQKAVEAFGNVIRHVNASYRRYCEKSHVDYEPLPWKSRVYTWEEYCDYLERRRGPEFREHIFRFAQQLNADEPALDLRLFSVRVIEEACRWDEDKSPMIVVFFGSIFSARIEMTGKTEKEKELLAAVERAVQTVQPVCVNPIQIRMFYPYISDSSFMAISDDVSTIAAMGKNMPSWKTKYFYDVDLVREINVPVVNIGTFGKDGHKVTERVHMKYTFEHVPNMTYLTIRDSLA</sequence>
<dbReference type="SUPFAM" id="SSF53187">
    <property type="entry name" value="Zn-dependent exopeptidases"/>
    <property type="match status" value="1"/>
</dbReference>
<dbReference type="PANTHER" id="PTHR43808">
    <property type="entry name" value="ACETYLORNITHINE DEACETYLASE"/>
    <property type="match status" value="1"/>
</dbReference>
<evidence type="ECO:0000313" key="1">
    <source>
        <dbReference type="EMBL" id="VYU66355.1"/>
    </source>
</evidence>
<dbReference type="AlphaFoldDB" id="A0A6N3GPS7"/>
<dbReference type="InterPro" id="IPR012166">
    <property type="entry name" value="Uncharacterised_RocB"/>
</dbReference>
<dbReference type="EMBL" id="CACRUB010000050">
    <property type="protein sequence ID" value="VYU66355.1"/>
    <property type="molecule type" value="Genomic_DNA"/>
</dbReference>
<dbReference type="GO" id="GO:0009014">
    <property type="term" value="F:succinyl-diaminopimelate desuccinylase activity"/>
    <property type="evidence" value="ECO:0007669"/>
    <property type="project" value="UniProtKB-EC"/>
</dbReference>
<proteinExistence type="predicted"/>
<accession>A0A6N3GPS7</accession>
<reference evidence="1" key="1">
    <citation type="submission" date="2019-11" db="EMBL/GenBank/DDBJ databases">
        <authorList>
            <person name="Feng L."/>
        </authorList>
    </citation>
    <scope>NUCLEOTIDE SEQUENCE</scope>
    <source>
        <strain evidence="1">FplautiiLFYP42</strain>
    </source>
</reference>
<protein>
    <submittedName>
        <fullName evidence="1">Succinyl-diaminopimelate desuccinylase</fullName>
        <ecNumber evidence="1">3.5.1.18</ecNumber>
    </submittedName>
</protein>
<dbReference type="EC" id="3.5.1.18" evidence="1"/>